<keyword evidence="3" id="KW-0378">Hydrolase</keyword>
<dbReference type="Gene3D" id="3.40.50.300">
    <property type="entry name" value="P-loop containing nucleotide triphosphate hydrolases"/>
    <property type="match status" value="2"/>
</dbReference>
<dbReference type="GO" id="GO:0003724">
    <property type="term" value="F:RNA helicase activity"/>
    <property type="evidence" value="ECO:0007669"/>
    <property type="project" value="InterPro"/>
</dbReference>
<keyword evidence="2" id="KW-0547">Nucleotide-binding</keyword>
<keyword evidence="7" id="KW-0175">Coiled coil</keyword>
<dbReference type="InterPro" id="IPR001650">
    <property type="entry name" value="Helicase_C-like"/>
</dbReference>
<protein>
    <recommendedName>
        <fullName evidence="13">Superkiller viralicidic activity 2-like 2</fullName>
    </recommendedName>
</protein>
<dbReference type="SMART" id="SM01142">
    <property type="entry name" value="DSHCT"/>
    <property type="match status" value="1"/>
</dbReference>
<dbReference type="Pfam" id="PF08148">
    <property type="entry name" value="DSHCT"/>
    <property type="match status" value="1"/>
</dbReference>
<name>A0A1D1VG04_RAMVA</name>
<feature type="region of interest" description="Disordered" evidence="8">
    <location>
        <begin position="1"/>
        <end position="71"/>
    </location>
</feature>
<dbReference type="InterPro" id="IPR012961">
    <property type="entry name" value="Ski2/MTR4_C"/>
</dbReference>
<dbReference type="InterPro" id="IPR025696">
    <property type="entry name" value="Beta-barrel_MTR4"/>
</dbReference>
<keyword evidence="6" id="KW-0539">Nucleus</keyword>
<dbReference type="STRING" id="947166.A0A1D1VG04"/>
<dbReference type="Gene3D" id="2.40.30.300">
    <property type="match status" value="1"/>
</dbReference>
<dbReference type="CDD" id="cd18024">
    <property type="entry name" value="DEXHc_Mtr4-like"/>
    <property type="match status" value="1"/>
</dbReference>
<dbReference type="FunFam" id="3.40.50.300:FF:000141">
    <property type="entry name" value="ATP-dependent RNA helicase DOB1"/>
    <property type="match status" value="1"/>
</dbReference>
<dbReference type="AlphaFoldDB" id="A0A1D1VG04"/>
<evidence type="ECO:0000313" key="12">
    <source>
        <dbReference type="Proteomes" id="UP000186922"/>
    </source>
</evidence>
<dbReference type="CDD" id="cd18795">
    <property type="entry name" value="SF2_C_Ski2"/>
    <property type="match status" value="1"/>
</dbReference>
<proteinExistence type="predicted"/>
<dbReference type="PROSITE" id="PS51192">
    <property type="entry name" value="HELICASE_ATP_BIND_1"/>
    <property type="match status" value="1"/>
</dbReference>
<evidence type="ECO:0000256" key="7">
    <source>
        <dbReference type="SAM" id="Coils"/>
    </source>
</evidence>
<dbReference type="Pfam" id="PF21408">
    <property type="entry name" value="MTR4-like_stalk"/>
    <property type="match status" value="1"/>
</dbReference>
<organism evidence="11 12">
    <name type="scientific">Ramazzottius varieornatus</name>
    <name type="common">Water bear</name>
    <name type="synonym">Tardigrade</name>
    <dbReference type="NCBI Taxonomy" id="947166"/>
    <lineage>
        <taxon>Eukaryota</taxon>
        <taxon>Metazoa</taxon>
        <taxon>Ecdysozoa</taxon>
        <taxon>Tardigrada</taxon>
        <taxon>Eutardigrada</taxon>
        <taxon>Parachela</taxon>
        <taxon>Hypsibioidea</taxon>
        <taxon>Ramazzottiidae</taxon>
        <taxon>Ramazzottius</taxon>
    </lineage>
</organism>
<dbReference type="Gene3D" id="1.10.3380.30">
    <property type="match status" value="1"/>
</dbReference>
<dbReference type="Pfam" id="PF00271">
    <property type="entry name" value="Helicase_C"/>
    <property type="match status" value="1"/>
</dbReference>
<dbReference type="Pfam" id="PF13234">
    <property type="entry name" value="MTR4_beta-barrel"/>
    <property type="match status" value="1"/>
</dbReference>
<dbReference type="SMART" id="SM00490">
    <property type="entry name" value="HELICc"/>
    <property type="match status" value="1"/>
</dbReference>
<evidence type="ECO:0000256" key="3">
    <source>
        <dbReference type="ARBA" id="ARBA00022801"/>
    </source>
</evidence>
<feature type="compositionally biased region" description="Acidic residues" evidence="8">
    <location>
        <begin position="29"/>
        <end position="38"/>
    </location>
</feature>
<keyword evidence="12" id="KW-1185">Reference proteome</keyword>
<keyword evidence="5" id="KW-0067">ATP-binding</keyword>
<dbReference type="EMBL" id="BDGG01000005">
    <property type="protein sequence ID" value="GAU98992.1"/>
    <property type="molecule type" value="Genomic_DNA"/>
</dbReference>
<feature type="domain" description="Helicase ATP-binding" evidence="9">
    <location>
        <begin position="146"/>
        <end position="303"/>
    </location>
</feature>
<dbReference type="GO" id="GO:0016787">
    <property type="term" value="F:hydrolase activity"/>
    <property type="evidence" value="ECO:0007669"/>
    <property type="project" value="UniProtKB-KW"/>
</dbReference>
<evidence type="ECO:0000259" key="10">
    <source>
        <dbReference type="PROSITE" id="PS51194"/>
    </source>
</evidence>
<sequence>MEENGAVMASTSGGGEQQRNGFGNSLRDDADDILLDDPQDGRGSGSKRSAMDTESSEAALDDDTDITSSGSKRLRTLEPLLRESAVEFTEKQKFHKMEVRTISGLTSCVHEVALPPNTEYQPLQPRQGPPLREYKFVLDSFQQEAILCIDNQQSVLVSAHTSAGKTVIAEYAIAKGLKSNQRVIYTSPIKALSNQKYREMMEHFQEEVGLMTGDITINPNASVLIMTTEILRSMLYRGNEIMREVGWVVFDEIHYMRDPERGVVWEETIILLPDKVRFVFLSATIPNAIQFAEWITWLHKQPCHVVYTEHRPVPLQQYLYPTGSKGLYLIMDENRNFREANFNTAMNQLQAASTGEDLSKKTQMHRNKAGQSNVTKLVQMVMERNYEPVIVFSFNRRECESYAMGMNKMDFNTDEEKTMVEAVFTNAIEVLSPEERKLPQILNTVPLLRRGIGIHHSGLLPLIKETIELLFQEGLIKVLFATETFAMGLNMPARTVLFTSLRKFDGKENRFITSGEFIQMSGRAGRRGIDTRGVVLIQVDEQIPSEILKGVVKGSADALKSAFRLTYNMILNLLRVDGISPEYILERSFLQYQSYADIPKVLDQLAQQKDELQKLVVPRPDDLTQYFKISAEVKKIAEKIHSTVIEEKNVLPWLSNGRLVRLKHNNMDFGWCPILQYKKSKAEKKKEQKGEAPTISLVVGLPVQDSSKLESNDGLASLQPIPVSQAQDILVVRANLSAVQTLSTLKIYLPEDLSVKEGRIKLLRSLKEVCRRFPEGIPPLDPITHMKIKDNDFQKSVKMLSILETRMNALPIHVDPAKENLMLLHKKKQALQDEVNSLEEQINETNKLGLHDELKGRIRVLKKLGYCNAEGTCQLKGRAACEISCADELLLTEMLFAGHFNQLEPAQVVALLSCFVAEGSKSNGEPPKISENLQAILRQCQDLAKKIAAVSRECEVPIDENAYVNGLKSDLMEICFTWCNGASFATIIKDSSIYEGSIVRSMRLLEELMRQMAAAAKVIGNVQLEEKFTAGILKLKRDIIFAASLYL</sequence>
<dbReference type="Proteomes" id="UP000186922">
    <property type="component" value="Unassembled WGS sequence"/>
</dbReference>
<reference evidence="11 12" key="1">
    <citation type="journal article" date="2016" name="Nat. Commun.">
        <title>Extremotolerant tardigrade genome and improved radiotolerance of human cultured cells by tardigrade-unique protein.</title>
        <authorList>
            <person name="Hashimoto T."/>
            <person name="Horikawa D.D."/>
            <person name="Saito Y."/>
            <person name="Kuwahara H."/>
            <person name="Kozuka-Hata H."/>
            <person name="Shin-I T."/>
            <person name="Minakuchi Y."/>
            <person name="Ohishi K."/>
            <person name="Motoyama A."/>
            <person name="Aizu T."/>
            <person name="Enomoto A."/>
            <person name="Kondo K."/>
            <person name="Tanaka S."/>
            <person name="Hara Y."/>
            <person name="Koshikawa S."/>
            <person name="Sagara H."/>
            <person name="Miura T."/>
            <person name="Yokobori S."/>
            <person name="Miyagawa K."/>
            <person name="Suzuki Y."/>
            <person name="Kubo T."/>
            <person name="Oyama M."/>
            <person name="Kohara Y."/>
            <person name="Fujiyama A."/>
            <person name="Arakawa K."/>
            <person name="Katayama T."/>
            <person name="Toyoda A."/>
            <person name="Kunieda T."/>
        </authorList>
    </citation>
    <scope>NUCLEOTIDE SEQUENCE [LARGE SCALE GENOMIC DNA]</scope>
    <source>
        <strain evidence="11 12">YOKOZUNA-1</strain>
    </source>
</reference>
<dbReference type="PANTHER" id="PTHR12131">
    <property type="entry name" value="ATP-DEPENDENT RNA AND DNA HELICASE"/>
    <property type="match status" value="1"/>
</dbReference>
<dbReference type="SMART" id="SM00487">
    <property type="entry name" value="DEXDc"/>
    <property type="match status" value="1"/>
</dbReference>
<evidence type="ECO:0000256" key="8">
    <source>
        <dbReference type="SAM" id="MobiDB-lite"/>
    </source>
</evidence>
<dbReference type="InterPro" id="IPR011545">
    <property type="entry name" value="DEAD/DEAH_box_helicase_dom"/>
</dbReference>
<evidence type="ECO:0000256" key="1">
    <source>
        <dbReference type="ARBA" id="ARBA00004123"/>
    </source>
</evidence>
<evidence type="ECO:0000259" key="9">
    <source>
        <dbReference type="PROSITE" id="PS51192"/>
    </source>
</evidence>
<dbReference type="InterPro" id="IPR016438">
    <property type="entry name" value="SKI2-like"/>
</dbReference>
<comment type="subcellular location">
    <subcellularLocation>
        <location evidence="1">Nucleus</location>
    </subcellularLocation>
</comment>
<evidence type="ECO:0000256" key="2">
    <source>
        <dbReference type="ARBA" id="ARBA00022741"/>
    </source>
</evidence>
<dbReference type="GO" id="GO:0005634">
    <property type="term" value="C:nucleus"/>
    <property type="evidence" value="ECO:0007669"/>
    <property type="project" value="UniProtKB-SubCell"/>
</dbReference>
<dbReference type="InterPro" id="IPR048392">
    <property type="entry name" value="MTR4-like_stalk"/>
</dbReference>
<dbReference type="Pfam" id="PF00270">
    <property type="entry name" value="DEAD"/>
    <property type="match status" value="1"/>
</dbReference>
<gene>
    <name evidence="11" type="primary">RvY_10055-1</name>
    <name evidence="11" type="synonym">RvY_10055.1</name>
    <name evidence="11" type="ORF">RvY_10055</name>
</gene>
<dbReference type="PANTHER" id="PTHR12131:SF7">
    <property type="entry name" value="EXOSOME RNA HELICASE MTR4"/>
    <property type="match status" value="1"/>
</dbReference>
<comment type="caution">
    <text evidence="11">The sequence shown here is derived from an EMBL/GenBank/DDBJ whole genome shotgun (WGS) entry which is preliminary data.</text>
</comment>
<evidence type="ECO:0000313" key="11">
    <source>
        <dbReference type="EMBL" id="GAU98992.1"/>
    </source>
</evidence>
<dbReference type="InterPro" id="IPR050699">
    <property type="entry name" value="RNA-DNA_Helicase"/>
</dbReference>
<dbReference type="OrthoDB" id="64767at2759"/>
<evidence type="ECO:0008006" key="13">
    <source>
        <dbReference type="Google" id="ProtNLM"/>
    </source>
</evidence>
<keyword evidence="4" id="KW-0347">Helicase</keyword>
<dbReference type="PROSITE" id="PS51194">
    <property type="entry name" value="HELICASE_CTER"/>
    <property type="match status" value="1"/>
</dbReference>
<evidence type="ECO:0000256" key="6">
    <source>
        <dbReference type="ARBA" id="ARBA00023242"/>
    </source>
</evidence>
<dbReference type="InterPro" id="IPR027417">
    <property type="entry name" value="P-loop_NTPase"/>
</dbReference>
<evidence type="ECO:0000256" key="4">
    <source>
        <dbReference type="ARBA" id="ARBA00022806"/>
    </source>
</evidence>
<dbReference type="GO" id="GO:0005524">
    <property type="term" value="F:ATP binding"/>
    <property type="evidence" value="ECO:0007669"/>
    <property type="project" value="UniProtKB-KW"/>
</dbReference>
<dbReference type="GO" id="GO:0003723">
    <property type="term" value="F:RNA binding"/>
    <property type="evidence" value="ECO:0007669"/>
    <property type="project" value="InterPro"/>
</dbReference>
<dbReference type="GO" id="GO:0006401">
    <property type="term" value="P:RNA catabolic process"/>
    <property type="evidence" value="ECO:0007669"/>
    <property type="project" value="InterPro"/>
</dbReference>
<dbReference type="FunFam" id="3.40.50.300:FF:000083">
    <property type="entry name" value="ATP-dependent RNA helicase DOB1"/>
    <property type="match status" value="1"/>
</dbReference>
<dbReference type="SUPFAM" id="SSF52540">
    <property type="entry name" value="P-loop containing nucleoside triphosphate hydrolases"/>
    <property type="match status" value="1"/>
</dbReference>
<dbReference type="PIRSF" id="PIRSF005198">
    <property type="entry name" value="Antiviral_helicase_SKI2"/>
    <property type="match status" value="1"/>
</dbReference>
<dbReference type="GO" id="GO:0000460">
    <property type="term" value="P:maturation of 5.8S rRNA"/>
    <property type="evidence" value="ECO:0007669"/>
    <property type="project" value="TreeGrafter"/>
</dbReference>
<accession>A0A1D1VG04</accession>
<dbReference type="InterPro" id="IPR014001">
    <property type="entry name" value="Helicase_ATP-bd"/>
</dbReference>
<evidence type="ECO:0000256" key="5">
    <source>
        <dbReference type="ARBA" id="ARBA00022840"/>
    </source>
</evidence>
<feature type="domain" description="Helicase C-terminal" evidence="10">
    <location>
        <begin position="373"/>
        <end position="574"/>
    </location>
</feature>
<feature type="coiled-coil region" evidence="7">
    <location>
        <begin position="821"/>
        <end position="848"/>
    </location>
</feature>